<reference evidence="3" key="2">
    <citation type="submission" date="2017-01" db="EMBL/GenBank/DDBJ databases">
        <authorList>
            <person name="Mah S.A."/>
            <person name="Swanson W.J."/>
            <person name="Moy G.W."/>
            <person name="Vacquier V.D."/>
        </authorList>
    </citation>
    <scope>NUCLEOTIDE SEQUENCE [LARGE SCALE GENOMIC DNA]</scope>
    <source>
        <strain evidence="3">COL-18-3</strain>
    </source>
</reference>
<evidence type="ECO:0000259" key="2">
    <source>
        <dbReference type="PROSITE" id="PS50249"/>
    </source>
</evidence>
<protein>
    <submittedName>
        <fullName evidence="3">ER membrane protein complex subunit 8/9-like protein</fullName>
    </submittedName>
</protein>
<comment type="caution">
    <text evidence="3">The sequence shown here is derived from an EMBL/GenBank/DDBJ whole genome shotgun (WGS) entry which is preliminary data.</text>
</comment>
<dbReference type="EMBL" id="LSSK01001718">
    <property type="protein sequence ID" value="OMH78963.1"/>
    <property type="molecule type" value="Genomic_DNA"/>
</dbReference>
<keyword evidence="5" id="KW-1185">Reference proteome</keyword>
<dbReference type="AlphaFoldDB" id="A0A1R1PDF7"/>
<dbReference type="CDD" id="cd08060">
    <property type="entry name" value="MPN_UPF0172"/>
    <property type="match status" value="1"/>
</dbReference>
<name>A0A1R1PDF7_ZANCU</name>
<reference evidence="5" key="1">
    <citation type="submission" date="2017-01" db="EMBL/GenBank/DDBJ databases">
        <authorList>
            <person name="Wang Y."/>
            <person name="White M."/>
            <person name="Kvist S."/>
            <person name="Moncalvo J.-M."/>
        </authorList>
    </citation>
    <scope>NUCLEOTIDE SEQUENCE [LARGE SCALE GENOMIC DNA]</scope>
    <source>
        <strain evidence="5">COL-18-3</strain>
    </source>
</reference>
<dbReference type="PANTHER" id="PTHR12941">
    <property type="entry name" value="ER MEMBRANE PROTEIN COMPLEX"/>
    <property type="match status" value="1"/>
</dbReference>
<accession>A0A1R1PDF7</accession>
<dbReference type="OrthoDB" id="194468at2759"/>
<feature type="domain" description="MPN" evidence="2">
    <location>
        <begin position="3"/>
        <end position="137"/>
    </location>
</feature>
<dbReference type="PANTHER" id="PTHR12941:SF10">
    <property type="entry name" value="ER MEMBRANE PROTEIN COMPLEX SUBUNIT 8_9 HOMOLOG"/>
    <property type="match status" value="1"/>
</dbReference>
<organism evidence="3 5">
    <name type="scientific">Zancudomyces culisetae</name>
    <name type="common">Gut fungus</name>
    <name type="synonym">Smittium culisetae</name>
    <dbReference type="NCBI Taxonomy" id="1213189"/>
    <lineage>
        <taxon>Eukaryota</taxon>
        <taxon>Fungi</taxon>
        <taxon>Fungi incertae sedis</taxon>
        <taxon>Zoopagomycota</taxon>
        <taxon>Kickxellomycotina</taxon>
        <taxon>Harpellomycetes</taxon>
        <taxon>Harpellales</taxon>
        <taxon>Legeriomycetaceae</taxon>
        <taxon>Zancudomyces</taxon>
    </lineage>
</organism>
<dbReference type="PROSITE" id="PS50249">
    <property type="entry name" value="MPN"/>
    <property type="match status" value="1"/>
</dbReference>
<gene>
    <name evidence="4" type="ORF">AX774_g3070</name>
    <name evidence="3" type="ORF">AX774_g7634</name>
</gene>
<proteinExistence type="inferred from homology"/>
<dbReference type="GO" id="GO:0072546">
    <property type="term" value="C:EMC complex"/>
    <property type="evidence" value="ECO:0007669"/>
    <property type="project" value="InterPro"/>
</dbReference>
<dbReference type="InterPro" id="IPR005366">
    <property type="entry name" value="EMC8/9"/>
</dbReference>
<dbReference type="Pfam" id="PF03665">
    <property type="entry name" value="UPF0172"/>
    <property type="match status" value="1"/>
</dbReference>
<comment type="similarity">
    <text evidence="1">Belongs to the EMC8/EMC9 family.</text>
</comment>
<sequence>MQYSISKLAYSKIIFHALKYSHANIHGVLIGEIKEGSGVVRVIDAVPLGHLMIETSPMAEIALQQIELYAKDTEKKIVGYYAGYNDEKNGLSPSGEIIASKIRSVNKDSVVLILDKSKFRQVDIVPVITPYVQSGAQWRPFNFEQNPDASKKEDQMYFENNTALETVKKLLSVMDKIVICDFDSHLEDLSVDWLQNQHFNNLVKLL</sequence>
<dbReference type="Gene3D" id="3.40.140.10">
    <property type="entry name" value="Cytidine Deaminase, domain 2"/>
    <property type="match status" value="1"/>
</dbReference>
<evidence type="ECO:0000256" key="1">
    <source>
        <dbReference type="ARBA" id="ARBA00007461"/>
    </source>
</evidence>
<dbReference type="EMBL" id="LSSK01000412">
    <property type="protein sequence ID" value="OMH83425.1"/>
    <property type="molecule type" value="Genomic_DNA"/>
</dbReference>
<evidence type="ECO:0000313" key="5">
    <source>
        <dbReference type="Proteomes" id="UP000188320"/>
    </source>
</evidence>
<dbReference type="InterPro" id="IPR037518">
    <property type="entry name" value="MPN"/>
</dbReference>
<evidence type="ECO:0000313" key="3">
    <source>
        <dbReference type="EMBL" id="OMH78963.1"/>
    </source>
</evidence>
<evidence type="ECO:0000313" key="4">
    <source>
        <dbReference type="EMBL" id="OMH83425.1"/>
    </source>
</evidence>
<dbReference type="Proteomes" id="UP000188320">
    <property type="component" value="Unassembled WGS sequence"/>
</dbReference>